<dbReference type="STRING" id="1684307.A0A316U2J7"/>
<evidence type="ECO:0000256" key="3">
    <source>
        <dbReference type="SAM" id="MobiDB-lite"/>
    </source>
</evidence>
<dbReference type="GO" id="GO:0005634">
    <property type="term" value="C:nucleus"/>
    <property type="evidence" value="ECO:0007669"/>
    <property type="project" value="UniProtKB-SubCell"/>
</dbReference>
<keyword evidence="6" id="KW-1185">Reference proteome</keyword>
<feature type="region of interest" description="Disordered" evidence="3">
    <location>
        <begin position="49"/>
        <end position="96"/>
    </location>
</feature>
<name>A0A316U2J7_9BASI</name>
<evidence type="ECO:0000313" key="6">
    <source>
        <dbReference type="Proteomes" id="UP000245942"/>
    </source>
</evidence>
<dbReference type="PANTHER" id="PTHR46297">
    <property type="entry name" value="ZINC FINGER CCCH-TYPE WITH G PATCH DOMAIN-CONTAINING PROTEIN"/>
    <property type="match status" value="1"/>
</dbReference>
<dbReference type="OrthoDB" id="79171at2759"/>
<dbReference type="GeneID" id="37016835"/>
<evidence type="ECO:0000256" key="2">
    <source>
        <dbReference type="ARBA" id="ARBA00023242"/>
    </source>
</evidence>
<evidence type="ECO:0000313" key="5">
    <source>
        <dbReference type="EMBL" id="PWN19058.1"/>
    </source>
</evidence>
<dbReference type="InterPro" id="IPR002999">
    <property type="entry name" value="Tudor"/>
</dbReference>
<feature type="compositionally biased region" description="Polar residues" evidence="3">
    <location>
        <begin position="226"/>
        <end position="236"/>
    </location>
</feature>
<gene>
    <name evidence="5" type="ORF">BCV69DRAFT_314243</name>
</gene>
<organism evidence="5 6">
    <name type="scientific">Pseudomicrostroma glucosiphilum</name>
    <dbReference type="NCBI Taxonomy" id="1684307"/>
    <lineage>
        <taxon>Eukaryota</taxon>
        <taxon>Fungi</taxon>
        <taxon>Dikarya</taxon>
        <taxon>Basidiomycota</taxon>
        <taxon>Ustilaginomycotina</taxon>
        <taxon>Exobasidiomycetes</taxon>
        <taxon>Microstromatales</taxon>
        <taxon>Microstromatales incertae sedis</taxon>
        <taxon>Pseudomicrostroma</taxon>
    </lineage>
</organism>
<dbReference type="RefSeq" id="XP_025346218.1">
    <property type="nucleotide sequence ID" value="XM_025495101.1"/>
</dbReference>
<protein>
    <recommendedName>
        <fullName evidence="4">Tudor domain-containing protein</fullName>
    </recommendedName>
</protein>
<feature type="compositionally biased region" description="Low complexity" evidence="3">
    <location>
        <begin position="154"/>
        <end position="180"/>
    </location>
</feature>
<feature type="compositionally biased region" description="Low complexity" evidence="3">
    <location>
        <begin position="52"/>
        <end position="63"/>
    </location>
</feature>
<dbReference type="Gene3D" id="2.30.30.140">
    <property type="match status" value="1"/>
</dbReference>
<comment type="subcellular location">
    <subcellularLocation>
        <location evidence="1">Nucleus</location>
    </subcellularLocation>
</comment>
<dbReference type="EMBL" id="KZ819333">
    <property type="protein sequence ID" value="PWN19058.1"/>
    <property type="molecule type" value="Genomic_DNA"/>
</dbReference>
<sequence length="287" mass="30614">MEAELQTYEYQLGQVSEALQADPANEELTTLKAELENLISLTRSLIGDQGETSAAGGSSTAGSNKPAAADASRPVEGDTKTATAQSGAGGENKKAALSAGDDCLAKYKADNRYYPARITSVGGSKDDPVYSIVFRGYNNSEMVRSWEIKPLKTSSSHHTASSSSSSSPHASSSPHSTPGPSSSPHPPSGERKRPSHPALTPEEEAERERKKKRSEKKSERHETKTQVAQEKASSWQKFASKKKVAKKTGGQGSMFRTPEDPLAKVGVVGAGKGMTAYQDRSKHVYDS</sequence>
<dbReference type="CDD" id="cd21182">
    <property type="entry name" value="Tudor_SMN_SPF30-like"/>
    <property type="match status" value="1"/>
</dbReference>
<feature type="domain" description="Tudor" evidence="4">
    <location>
        <begin position="96"/>
        <end position="158"/>
    </location>
</feature>
<dbReference type="SMART" id="SM00333">
    <property type="entry name" value="TUDOR"/>
    <property type="match status" value="1"/>
</dbReference>
<evidence type="ECO:0000259" key="4">
    <source>
        <dbReference type="PROSITE" id="PS50304"/>
    </source>
</evidence>
<dbReference type="PROSITE" id="PS50304">
    <property type="entry name" value="TUDOR"/>
    <property type="match status" value="1"/>
</dbReference>
<dbReference type="AlphaFoldDB" id="A0A316U2J7"/>
<dbReference type="Proteomes" id="UP000245942">
    <property type="component" value="Unassembled WGS sequence"/>
</dbReference>
<evidence type="ECO:0000256" key="1">
    <source>
        <dbReference type="ARBA" id="ARBA00004123"/>
    </source>
</evidence>
<reference evidence="5 6" key="1">
    <citation type="journal article" date="2018" name="Mol. Biol. Evol.">
        <title>Broad Genomic Sampling Reveals a Smut Pathogenic Ancestry of the Fungal Clade Ustilaginomycotina.</title>
        <authorList>
            <person name="Kijpornyongpan T."/>
            <person name="Mondo S.J."/>
            <person name="Barry K."/>
            <person name="Sandor L."/>
            <person name="Lee J."/>
            <person name="Lipzen A."/>
            <person name="Pangilinan J."/>
            <person name="LaButti K."/>
            <person name="Hainaut M."/>
            <person name="Henrissat B."/>
            <person name="Grigoriev I.V."/>
            <person name="Spatafora J.W."/>
            <person name="Aime M.C."/>
        </authorList>
    </citation>
    <scope>NUCLEOTIDE SEQUENCE [LARGE SCALE GENOMIC DNA]</scope>
    <source>
        <strain evidence="5 6">MCA 4718</strain>
    </source>
</reference>
<dbReference type="SUPFAM" id="SSF63748">
    <property type="entry name" value="Tudor/PWWP/MBT"/>
    <property type="match status" value="1"/>
</dbReference>
<feature type="region of interest" description="Disordered" evidence="3">
    <location>
        <begin position="151"/>
        <end position="264"/>
    </location>
</feature>
<keyword evidence="2" id="KW-0539">Nucleus</keyword>
<accession>A0A316U2J7</accession>
<proteinExistence type="predicted"/>